<evidence type="ECO:0000313" key="1">
    <source>
        <dbReference type="EMBL" id="NYH00664.1"/>
    </source>
</evidence>
<proteinExistence type="predicted"/>
<accession>A0A852YDR1</accession>
<evidence type="ECO:0000313" key="2">
    <source>
        <dbReference type="Proteomes" id="UP000553888"/>
    </source>
</evidence>
<name>A0A852YDR1_9MICO</name>
<organism evidence="1 2">
    <name type="scientific">Schumannella luteola</name>
    <dbReference type="NCBI Taxonomy" id="472059"/>
    <lineage>
        <taxon>Bacteria</taxon>
        <taxon>Bacillati</taxon>
        <taxon>Actinomycetota</taxon>
        <taxon>Actinomycetes</taxon>
        <taxon>Micrococcales</taxon>
        <taxon>Microbacteriaceae</taxon>
        <taxon>Schumannella</taxon>
    </lineage>
</organism>
<dbReference type="AlphaFoldDB" id="A0A852YDR1"/>
<comment type="caution">
    <text evidence="1">The sequence shown here is derived from an EMBL/GenBank/DDBJ whole genome shotgun (WGS) entry which is preliminary data.</text>
</comment>
<dbReference type="RefSeq" id="WP_179569613.1">
    <property type="nucleotide sequence ID" value="NZ_JACBZY010000001.1"/>
</dbReference>
<sequence length="464" mass="49225">MKSRGSRTRSVTARARRVLAALLIGGVVASVLSACLPAYRESDDFAEWMSGRPSVASVELSRTGKSRIGDLRITAKGDPAQAIEGIGRDVIDHAADQGGAFSDVRIDAGPITVLLPSLDRTKPEGGDAKLAIAAWAATVDGLRWARIDRDVTRLGVAQGTARSVVQSGFRELRDARLDSRYQLIAQSPDGRDYINVTAGDSGKLDIFDDALVRWPGAEIAIGRSRGFTDIGFDLYAPADAPFDEVAAAVETSVPEGSLSKLGWGGIAGSPGVLRRALRLAPESTALASEFAGSADIAWVEPAVDRTPSRLLTVIATTREGWDQALARFPTDPGWDEVTYQMHRDGQIVATVPAAYAVGVPFVAVVPDLVGETAVLKIDLSKGHLDIGIDPLTSTEEAERILKAVQAGIEGTSDRVRIYLDDTSLGSKAVPADFTVDADGLTAATDLPHPDLQRRLEAAWKKVVG</sequence>
<gene>
    <name evidence="1" type="ORF">BJ979_003289</name>
</gene>
<dbReference type="Proteomes" id="UP000553888">
    <property type="component" value="Unassembled WGS sequence"/>
</dbReference>
<dbReference type="PROSITE" id="PS51257">
    <property type="entry name" value="PROKAR_LIPOPROTEIN"/>
    <property type="match status" value="1"/>
</dbReference>
<dbReference type="EMBL" id="JACBZY010000001">
    <property type="protein sequence ID" value="NYH00664.1"/>
    <property type="molecule type" value="Genomic_DNA"/>
</dbReference>
<keyword evidence="2" id="KW-1185">Reference proteome</keyword>
<protein>
    <submittedName>
        <fullName evidence="1">Uncharacterized protein</fullName>
    </submittedName>
</protein>
<reference evidence="1 2" key="1">
    <citation type="submission" date="2020-07" db="EMBL/GenBank/DDBJ databases">
        <title>Sequencing the genomes of 1000 actinobacteria strains.</title>
        <authorList>
            <person name="Klenk H.-P."/>
        </authorList>
    </citation>
    <scope>NUCLEOTIDE SEQUENCE [LARGE SCALE GENOMIC DNA]</scope>
    <source>
        <strain evidence="1 2">DSM 23141</strain>
    </source>
</reference>